<protein>
    <submittedName>
        <fullName evidence="3">Uncharacterized protein</fullName>
    </submittedName>
</protein>
<keyword evidence="1" id="KW-0175">Coiled coil</keyword>
<gene>
    <name evidence="3" type="ORF">M9Y10_012540</name>
</gene>
<comment type="caution">
    <text evidence="3">The sequence shown here is derived from an EMBL/GenBank/DDBJ whole genome shotgun (WGS) entry which is preliminary data.</text>
</comment>
<keyword evidence="4" id="KW-1185">Reference proteome</keyword>
<organism evidence="3 4">
    <name type="scientific">Tritrichomonas musculus</name>
    <dbReference type="NCBI Taxonomy" id="1915356"/>
    <lineage>
        <taxon>Eukaryota</taxon>
        <taxon>Metamonada</taxon>
        <taxon>Parabasalia</taxon>
        <taxon>Tritrichomonadida</taxon>
        <taxon>Tritrichomonadidae</taxon>
        <taxon>Tritrichomonas</taxon>
    </lineage>
</organism>
<feature type="region of interest" description="Disordered" evidence="2">
    <location>
        <begin position="362"/>
        <end position="382"/>
    </location>
</feature>
<evidence type="ECO:0000313" key="4">
    <source>
        <dbReference type="Proteomes" id="UP001470230"/>
    </source>
</evidence>
<dbReference type="Proteomes" id="UP001470230">
    <property type="component" value="Unassembled WGS sequence"/>
</dbReference>
<evidence type="ECO:0000256" key="2">
    <source>
        <dbReference type="SAM" id="MobiDB-lite"/>
    </source>
</evidence>
<evidence type="ECO:0000256" key="1">
    <source>
        <dbReference type="SAM" id="Coils"/>
    </source>
</evidence>
<feature type="coiled-coil region" evidence="1">
    <location>
        <begin position="265"/>
        <end position="328"/>
    </location>
</feature>
<proteinExistence type="predicted"/>
<sequence>MSDTSKTFIFTINGQHNELKAATFSKVSKKAHQLMKEGIYEATIDRTIPNDAASEFIKACRLQNFKVTSINAFDLLDLSNEWKITNLEKFVRKYISSKGLTRPQPEDNTDYLAIFIEKMNQRALQEEDYTNVAKRIDKYITDERLLKIHTLPLFRLILASEYTPVDDQKLVDFVMKVIKQNPPAAVPLLLRVNYKLLTTQEDDYVFDTDEVHDQNIAFFVAASCSAARNRMRRILDSLERSIDESLVDTEREAKVERNGHIRALNEEYRVRVNELKDIANSQKQRIDDLRKYREIMLERRRQIDQEFNKKEEELVERQNNVNELMKQRRETTDILRDQISKEIGKQVGRVRQKVMDDFDDLREVNKDRRDSGNDSRKNNLESLKRNIERMKKNCQMLKAAVKGTVDDKEAMRATLAAKMVSDFMRFDKFLRRTDKRYRAFDERSIWNLSSAQINEAEKNLNGIERRVDKICPIRHAVPK</sequence>
<dbReference type="EMBL" id="JAPFFF010000018">
    <property type="protein sequence ID" value="KAK8860848.1"/>
    <property type="molecule type" value="Genomic_DNA"/>
</dbReference>
<reference evidence="3 4" key="1">
    <citation type="submission" date="2024-04" db="EMBL/GenBank/DDBJ databases">
        <title>Tritrichomonas musculus Genome.</title>
        <authorList>
            <person name="Alves-Ferreira E."/>
            <person name="Grigg M."/>
            <person name="Lorenzi H."/>
            <person name="Galac M."/>
        </authorList>
    </citation>
    <scope>NUCLEOTIDE SEQUENCE [LARGE SCALE GENOMIC DNA]</scope>
    <source>
        <strain evidence="3 4">EAF2021</strain>
    </source>
</reference>
<accession>A0ABR2IDV7</accession>
<evidence type="ECO:0000313" key="3">
    <source>
        <dbReference type="EMBL" id="KAK8860848.1"/>
    </source>
</evidence>
<name>A0ABR2IDV7_9EUKA</name>